<dbReference type="InterPro" id="IPR027417">
    <property type="entry name" value="P-loop_NTPase"/>
</dbReference>
<dbReference type="InterPro" id="IPR011527">
    <property type="entry name" value="ABC1_TM_dom"/>
</dbReference>
<proteinExistence type="inferred from homology"/>
<dbReference type="Proteomes" id="UP001153737">
    <property type="component" value="Chromosome 8"/>
</dbReference>
<feature type="domain" description="ABC transporter" evidence="15">
    <location>
        <begin position="381"/>
        <end position="617"/>
    </location>
</feature>
<evidence type="ECO:0000256" key="1">
    <source>
        <dbReference type="ARBA" id="ARBA00004141"/>
    </source>
</evidence>
<dbReference type="PROSITE" id="PS00211">
    <property type="entry name" value="ABC_TRANSPORTER_1"/>
    <property type="match status" value="2"/>
</dbReference>
<keyword evidence="8" id="KW-0067">ATP-binding</keyword>
<protein>
    <recommendedName>
        <fullName evidence="3">ABC-type xenobiotic transporter</fullName>
        <ecNumber evidence="3">7.6.2.2</ecNumber>
    </recommendedName>
</protein>
<evidence type="ECO:0000256" key="12">
    <source>
        <dbReference type="ARBA" id="ARBA00023180"/>
    </source>
</evidence>
<dbReference type="GO" id="GO:0005524">
    <property type="term" value="F:ATP binding"/>
    <property type="evidence" value="ECO:0007669"/>
    <property type="project" value="UniProtKB-KW"/>
</dbReference>
<dbReference type="Gene3D" id="3.40.50.300">
    <property type="entry name" value="P-loop containing nucleotide triphosphate hydrolases"/>
    <property type="match status" value="2"/>
</dbReference>
<keyword evidence="12" id="KW-0325">Glycoprotein</keyword>
<reference evidence="17" key="1">
    <citation type="submission" date="2022-01" db="EMBL/GenBank/DDBJ databases">
        <authorList>
            <person name="King R."/>
        </authorList>
    </citation>
    <scope>NUCLEOTIDE SEQUENCE</scope>
</reference>
<dbReference type="PROSITE" id="PS50929">
    <property type="entry name" value="ABC_TM1F"/>
    <property type="match status" value="2"/>
</dbReference>
<keyword evidence="11 14" id="KW-0472">Membrane</keyword>
<dbReference type="OrthoDB" id="6500128at2759"/>
<dbReference type="PROSITE" id="PS50893">
    <property type="entry name" value="ABC_TRANSPORTER_2"/>
    <property type="match status" value="2"/>
</dbReference>
<keyword evidence="5 14" id="KW-0812">Transmembrane</keyword>
<sequence length="1247" mass="139283">MCQVSYRQPRSLARPLISVYLYFKCFRYATTLDKICILVASFCSIFCGILFPLAMLYFGDVTGAIVEYAAAIHKAPTEDEKNQLIETLQHHIRMFGVQAAIIVVVIIAMLYLSVVLYSFSAVRQIYKMRISFLEKMFNQDIEWFDKNRTGDFATLFTQNISKIEDGIGEKIGLFLFSVTVFLTGIIVALYEGWKLAVVAMVSLPISTIIMMIITKIAAKYSKEEMEAYGEAGAVAEEVISSIKTVVAFDGQWKETKLYENHLIEAKCNNIKRCIFISINNFCLWFCIFACYSLTYWYGVHLIVNDRDLPSKERTYTPSSLVTIFFATLGAMWYFGLAAPLLEILATARAAAQKVFYILDSKPKINKIKDKGRKLYKFQNCIKFDEVYFSYPTRSDVKVLWAFDLQINIGETVALVGNSGCGKSTCVQLLQRFYDPNMGRITIDDIDIKDMNLRWLREKIAVVSQEPALFTTTIAENIRFGKEGALQEEIEIAAKKAKIHDFILTLPNGYDTVIGKMGGQLSGGQKQKLAIARALVRKPQILLLDEATSALDTSSEAEVQAALDSISRECTTIIVAHRLSTIRKAKKIVLISEGKVSEIGSHEELMAKGGLYLKLVNSQGLTDTKPYSEIQKIMRHVSSSMHQFITEKVDDENIDEKSNEDVQMNGVFTKVIKMCKPEWYLIAIGCISSVIKGGAYPINGWIFGAIIGILFLEEGDEMISENNTFCLYFLCLAFVIGGSTFLQLLTFGIAGEKLTLRTRIDTFRAVLRQEIGWFDKKENSVGAICARLADDATKMQGAAGIYIGTVLNLTATFIVTFAISFYYEWKLTLVLSIIFPLIFISVYLEQKFLRQDAIKNQVMLEKSSKLAIEAIGNIRTVVSLGCEQVFLDLFEKELLPYRAIANRKSHIRGLILGMARALMIASYLVGMTYGGKLIIDGAVEYGTIFKVCEIMSIGSWAIGNALAIPPNFQHGLNAAARIISLLERKPLVSNMVNALKHPWNEANVEYSDIFFSYPTRPSVSVLNGLNLNVMKGRTVALVGSSGCGKSTIIQLLERFYDPIGGEVIVDGEDTRKMDLKWLRSQLGIVSQEPTLFDRTIAENISYGAYDNDGTEMDRVMDAAKSANIHAFISTLPMGYQTKVGAKGTQLSGGQKQRIAIARALMRDPKILLLDEATSALDNESEKILQGALDVARRGRTCITIAHRLTTIQDADMICVLEKGVVAEMGNHQELLQMKGLYYDFYNLQSGQK</sequence>
<evidence type="ECO:0000256" key="11">
    <source>
        <dbReference type="ARBA" id="ARBA00023136"/>
    </source>
</evidence>
<dbReference type="Pfam" id="PF00005">
    <property type="entry name" value="ABC_tran"/>
    <property type="match status" value="2"/>
</dbReference>
<evidence type="ECO:0000256" key="3">
    <source>
        <dbReference type="ARBA" id="ARBA00012191"/>
    </source>
</evidence>
<keyword evidence="6" id="KW-0677">Repeat</keyword>
<keyword evidence="9" id="KW-1278">Translocase</keyword>
<feature type="transmembrane region" description="Helical" evidence="14">
    <location>
        <begin position="828"/>
        <end position="844"/>
    </location>
</feature>
<dbReference type="FunFam" id="3.40.50.300:FF:000479">
    <property type="entry name" value="Multidrug resistance protein 1A"/>
    <property type="match status" value="1"/>
</dbReference>
<comment type="subcellular location">
    <subcellularLocation>
        <location evidence="1">Membrane</location>
        <topology evidence="1">Multi-pass membrane protein</topology>
    </subcellularLocation>
</comment>
<evidence type="ECO:0000256" key="5">
    <source>
        <dbReference type="ARBA" id="ARBA00022692"/>
    </source>
</evidence>
<dbReference type="AlphaFoldDB" id="A0A9N9SJ24"/>
<evidence type="ECO:0000256" key="8">
    <source>
        <dbReference type="ARBA" id="ARBA00022840"/>
    </source>
</evidence>
<evidence type="ECO:0000256" key="2">
    <source>
        <dbReference type="ARBA" id="ARBA00007577"/>
    </source>
</evidence>
<dbReference type="GO" id="GO:0017085">
    <property type="term" value="P:response to insecticide"/>
    <property type="evidence" value="ECO:0007669"/>
    <property type="project" value="UniProtKB-ARBA"/>
</dbReference>
<comment type="catalytic activity">
    <reaction evidence="13">
        <text>ATP + H2O + xenobioticSide 1 = ADP + phosphate + xenobioticSide 2.</text>
        <dbReference type="EC" id="7.6.2.2"/>
    </reaction>
</comment>
<comment type="similarity">
    <text evidence="2">Belongs to the ABC transporter superfamily. ABCB family. Multidrug resistance exporter (TC 3.A.1.201) subfamily.</text>
</comment>
<feature type="transmembrane region" description="Helical" evidence="14">
    <location>
        <begin position="678"/>
        <end position="711"/>
    </location>
</feature>
<gene>
    <name evidence="17" type="ORF">PHAECO_LOCUS11645</name>
</gene>
<dbReference type="GO" id="GO:0008559">
    <property type="term" value="F:ABC-type xenobiotic transporter activity"/>
    <property type="evidence" value="ECO:0007669"/>
    <property type="project" value="UniProtKB-EC"/>
</dbReference>
<feature type="transmembrane region" description="Helical" evidence="14">
    <location>
        <begin position="196"/>
        <end position="218"/>
    </location>
</feature>
<evidence type="ECO:0000256" key="14">
    <source>
        <dbReference type="SAM" id="Phobius"/>
    </source>
</evidence>
<dbReference type="EC" id="7.6.2.2" evidence="3"/>
<name>A0A9N9SJ24_PHACE</name>
<dbReference type="Pfam" id="PF00664">
    <property type="entry name" value="ABC_membrane"/>
    <property type="match status" value="2"/>
</dbReference>
<feature type="domain" description="ABC transmembrane type-1" evidence="16">
    <location>
        <begin position="38"/>
        <end position="346"/>
    </location>
</feature>
<keyword evidence="7" id="KW-0547">Nucleotide-binding</keyword>
<evidence type="ECO:0000259" key="15">
    <source>
        <dbReference type="PROSITE" id="PS50893"/>
    </source>
</evidence>
<feature type="domain" description="ABC transporter" evidence="15">
    <location>
        <begin position="1003"/>
        <end position="1242"/>
    </location>
</feature>
<dbReference type="CDD" id="cd18578">
    <property type="entry name" value="ABC_6TM_Pgp_ABCB1_D2_like"/>
    <property type="match status" value="1"/>
</dbReference>
<feature type="transmembrane region" description="Helical" evidence="14">
    <location>
        <begin position="800"/>
        <end position="822"/>
    </location>
</feature>
<dbReference type="CDD" id="cd18577">
    <property type="entry name" value="ABC_6TM_Pgp_ABCB1_D1_like"/>
    <property type="match status" value="1"/>
</dbReference>
<keyword evidence="18" id="KW-1185">Reference proteome</keyword>
<dbReference type="CDD" id="cd03249">
    <property type="entry name" value="ABC_MTABC3_MDL1_MDL2"/>
    <property type="match status" value="2"/>
</dbReference>
<dbReference type="PANTHER" id="PTHR43394:SF27">
    <property type="entry name" value="ATP-DEPENDENT TRANSLOCASE ABCB1-LIKE"/>
    <property type="match status" value="1"/>
</dbReference>
<evidence type="ECO:0000313" key="17">
    <source>
        <dbReference type="EMBL" id="CAG9824228.1"/>
    </source>
</evidence>
<organism evidence="17 18">
    <name type="scientific">Phaedon cochleariae</name>
    <name type="common">Mustard beetle</name>
    <dbReference type="NCBI Taxonomy" id="80249"/>
    <lineage>
        <taxon>Eukaryota</taxon>
        <taxon>Metazoa</taxon>
        <taxon>Ecdysozoa</taxon>
        <taxon>Arthropoda</taxon>
        <taxon>Hexapoda</taxon>
        <taxon>Insecta</taxon>
        <taxon>Pterygota</taxon>
        <taxon>Neoptera</taxon>
        <taxon>Endopterygota</taxon>
        <taxon>Coleoptera</taxon>
        <taxon>Polyphaga</taxon>
        <taxon>Cucujiformia</taxon>
        <taxon>Chrysomeloidea</taxon>
        <taxon>Chrysomelidae</taxon>
        <taxon>Chrysomelinae</taxon>
        <taxon>Chrysomelini</taxon>
        <taxon>Phaedon</taxon>
    </lineage>
</organism>
<feature type="transmembrane region" description="Helical" evidence="14">
    <location>
        <begin position="171"/>
        <end position="190"/>
    </location>
</feature>
<dbReference type="InterPro" id="IPR036640">
    <property type="entry name" value="ABC1_TM_sf"/>
</dbReference>
<dbReference type="GO" id="GO:0097254">
    <property type="term" value="P:renal tubular secretion"/>
    <property type="evidence" value="ECO:0007669"/>
    <property type="project" value="UniProtKB-ARBA"/>
</dbReference>
<evidence type="ECO:0000256" key="9">
    <source>
        <dbReference type="ARBA" id="ARBA00022967"/>
    </source>
</evidence>
<keyword evidence="10 14" id="KW-1133">Transmembrane helix</keyword>
<evidence type="ECO:0000259" key="16">
    <source>
        <dbReference type="PROSITE" id="PS50929"/>
    </source>
</evidence>
<dbReference type="InterPro" id="IPR003593">
    <property type="entry name" value="AAA+_ATPase"/>
</dbReference>
<accession>A0A9N9SJ24</accession>
<reference evidence="17" key="2">
    <citation type="submission" date="2022-10" db="EMBL/GenBank/DDBJ databases">
        <authorList>
            <consortium name="ENA_rothamsted_submissions"/>
            <consortium name="culmorum"/>
            <person name="King R."/>
        </authorList>
    </citation>
    <scope>NUCLEOTIDE SEQUENCE</scope>
</reference>
<evidence type="ECO:0000256" key="13">
    <source>
        <dbReference type="ARBA" id="ARBA00034018"/>
    </source>
</evidence>
<dbReference type="GO" id="GO:0090374">
    <property type="term" value="P:oligopeptide export from mitochondrion"/>
    <property type="evidence" value="ECO:0007669"/>
    <property type="project" value="TreeGrafter"/>
</dbReference>
<dbReference type="Gene3D" id="1.20.1560.10">
    <property type="entry name" value="ABC transporter type 1, transmembrane domain"/>
    <property type="match status" value="1"/>
</dbReference>
<dbReference type="GO" id="GO:0015421">
    <property type="term" value="F:ABC-type oligopeptide transporter activity"/>
    <property type="evidence" value="ECO:0007669"/>
    <property type="project" value="TreeGrafter"/>
</dbReference>
<dbReference type="EMBL" id="OU896714">
    <property type="protein sequence ID" value="CAG9824228.1"/>
    <property type="molecule type" value="Genomic_DNA"/>
</dbReference>
<dbReference type="GO" id="GO:0016887">
    <property type="term" value="F:ATP hydrolysis activity"/>
    <property type="evidence" value="ECO:0007669"/>
    <property type="project" value="InterPro"/>
</dbReference>
<feature type="transmembrane region" description="Helical" evidence="14">
    <location>
        <begin position="906"/>
        <end position="924"/>
    </location>
</feature>
<dbReference type="InterPro" id="IPR039421">
    <property type="entry name" value="Type_1_exporter"/>
</dbReference>
<feature type="domain" description="ABC transmembrane type-1" evidence="16">
    <location>
        <begin position="682"/>
        <end position="969"/>
    </location>
</feature>
<evidence type="ECO:0000256" key="10">
    <source>
        <dbReference type="ARBA" id="ARBA00022989"/>
    </source>
</evidence>
<evidence type="ECO:0000256" key="6">
    <source>
        <dbReference type="ARBA" id="ARBA00022737"/>
    </source>
</evidence>
<dbReference type="PANTHER" id="PTHR43394">
    <property type="entry name" value="ATP-DEPENDENT PERMEASE MDL1, MITOCHONDRIAL"/>
    <property type="match status" value="1"/>
</dbReference>
<dbReference type="GO" id="GO:0005743">
    <property type="term" value="C:mitochondrial inner membrane"/>
    <property type="evidence" value="ECO:0007669"/>
    <property type="project" value="TreeGrafter"/>
</dbReference>
<feature type="transmembrane region" description="Helical" evidence="14">
    <location>
        <begin position="95"/>
        <end position="119"/>
    </location>
</feature>
<keyword evidence="4" id="KW-0813">Transport</keyword>
<dbReference type="InterPro" id="IPR003439">
    <property type="entry name" value="ABC_transporter-like_ATP-bd"/>
</dbReference>
<dbReference type="FunFam" id="3.40.50.300:FF:000205">
    <property type="entry name" value="ABC transporter B family member 4"/>
    <property type="match status" value="1"/>
</dbReference>
<dbReference type="SMART" id="SM00382">
    <property type="entry name" value="AAA"/>
    <property type="match status" value="2"/>
</dbReference>
<evidence type="ECO:0000256" key="7">
    <source>
        <dbReference type="ARBA" id="ARBA00022741"/>
    </source>
</evidence>
<evidence type="ECO:0000313" key="18">
    <source>
        <dbReference type="Proteomes" id="UP001153737"/>
    </source>
</evidence>
<feature type="transmembrane region" description="Helical" evidence="14">
    <location>
        <begin position="726"/>
        <end position="749"/>
    </location>
</feature>
<evidence type="ECO:0000256" key="4">
    <source>
        <dbReference type="ARBA" id="ARBA00022448"/>
    </source>
</evidence>
<feature type="transmembrane region" description="Helical" evidence="14">
    <location>
        <begin position="323"/>
        <end position="345"/>
    </location>
</feature>
<dbReference type="InterPro" id="IPR017871">
    <property type="entry name" value="ABC_transporter-like_CS"/>
</dbReference>
<feature type="transmembrane region" description="Helical" evidence="14">
    <location>
        <begin position="35"/>
        <end position="58"/>
    </location>
</feature>
<dbReference type="SUPFAM" id="SSF90123">
    <property type="entry name" value="ABC transporter transmembrane region"/>
    <property type="match status" value="2"/>
</dbReference>
<dbReference type="SUPFAM" id="SSF52540">
    <property type="entry name" value="P-loop containing nucleoside triphosphate hydrolases"/>
    <property type="match status" value="2"/>
</dbReference>
<feature type="transmembrane region" description="Helical" evidence="14">
    <location>
        <begin position="281"/>
        <end position="303"/>
    </location>
</feature>